<evidence type="ECO:0000313" key="2">
    <source>
        <dbReference type="Proteomes" id="UP000265520"/>
    </source>
</evidence>
<dbReference type="AlphaFoldDB" id="A0A392UEJ3"/>
<proteinExistence type="predicted"/>
<dbReference type="Proteomes" id="UP000265520">
    <property type="component" value="Unassembled WGS sequence"/>
</dbReference>
<accession>A0A392UEJ3</accession>
<evidence type="ECO:0000313" key="1">
    <source>
        <dbReference type="EMBL" id="MCI71832.1"/>
    </source>
</evidence>
<sequence length="45" mass="5096">AQPTWRAAQLTEAETALNKARARNAAPLGVQRRWQQMPKFGPKCF</sequence>
<reference evidence="1 2" key="1">
    <citation type="journal article" date="2018" name="Front. Plant Sci.">
        <title>Red Clover (Trifolium pratense) and Zigzag Clover (T. medium) - A Picture of Genomic Similarities and Differences.</title>
        <authorList>
            <person name="Dluhosova J."/>
            <person name="Istvanek J."/>
            <person name="Nedelnik J."/>
            <person name="Repkova J."/>
        </authorList>
    </citation>
    <scope>NUCLEOTIDE SEQUENCE [LARGE SCALE GENOMIC DNA]</scope>
    <source>
        <strain evidence="2">cv. 10/8</strain>
        <tissue evidence="1">Leaf</tissue>
    </source>
</reference>
<dbReference type="EMBL" id="LXQA010804964">
    <property type="protein sequence ID" value="MCI71832.1"/>
    <property type="molecule type" value="Genomic_DNA"/>
</dbReference>
<feature type="non-terminal residue" evidence="1">
    <location>
        <position position="1"/>
    </location>
</feature>
<organism evidence="1 2">
    <name type="scientific">Trifolium medium</name>
    <dbReference type="NCBI Taxonomy" id="97028"/>
    <lineage>
        <taxon>Eukaryota</taxon>
        <taxon>Viridiplantae</taxon>
        <taxon>Streptophyta</taxon>
        <taxon>Embryophyta</taxon>
        <taxon>Tracheophyta</taxon>
        <taxon>Spermatophyta</taxon>
        <taxon>Magnoliopsida</taxon>
        <taxon>eudicotyledons</taxon>
        <taxon>Gunneridae</taxon>
        <taxon>Pentapetalae</taxon>
        <taxon>rosids</taxon>
        <taxon>fabids</taxon>
        <taxon>Fabales</taxon>
        <taxon>Fabaceae</taxon>
        <taxon>Papilionoideae</taxon>
        <taxon>50 kb inversion clade</taxon>
        <taxon>NPAAA clade</taxon>
        <taxon>Hologalegina</taxon>
        <taxon>IRL clade</taxon>
        <taxon>Trifolieae</taxon>
        <taxon>Trifolium</taxon>
    </lineage>
</organism>
<keyword evidence="2" id="KW-1185">Reference proteome</keyword>
<name>A0A392UEJ3_9FABA</name>
<comment type="caution">
    <text evidence="1">The sequence shown here is derived from an EMBL/GenBank/DDBJ whole genome shotgun (WGS) entry which is preliminary data.</text>
</comment>
<protein>
    <submittedName>
        <fullName evidence="1">Uncharacterized protein</fullName>
    </submittedName>
</protein>